<gene>
    <name evidence="3" type="ORF">HK100_010317</name>
</gene>
<protein>
    <recommendedName>
        <fullName evidence="2">Retroviral polymerase SH3-like domain-containing protein</fullName>
    </recommendedName>
</protein>
<evidence type="ECO:0000259" key="2">
    <source>
        <dbReference type="Pfam" id="PF25597"/>
    </source>
</evidence>
<feature type="region of interest" description="Disordered" evidence="1">
    <location>
        <begin position="107"/>
        <end position="131"/>
    </location>
</feature>
<name>A0AAD5SMY1_9FUNG</name>
<dbReference type="EMBL" id="JADGJH010005650">
    <property type="protein sequence ID" value="KAJ3079794.1"/>
    <property type="molecule type" value="Genomic_DNA"/>
</dbReference>
<dbReference type="AlphaFoldDB" id="A0AAD5SMY1"/>
<evidence type="ECO:0000256" key="1">
    <source>
        <dbReference type="SAM" id="MobiDB-lite"/>
    </source>
</evidence>
<sequence>MFCDVIYYVPPELRKSFDPHGALGMFVGYDVIREAYIIYTDRGKFVSSRNVKFYEESFTFGRKDAIGTKPSDDDIRKYHTALEDMFDNIDEPIEYSNKIGSETYEIDDDASEEESGEGTKPQEENDIEVDDDLNIQGLVEVMEMYKQANDQSRQSNKVQRDQQQDNNDDQPDNPETKQAPPGMQYRVIERRGNRTIELTPLTQTLEQQYEEIRRRSAQVERNNQSRIPRLNQSNLRDQARGLLTPEIITDKLPTCDPRNTKEAMSGKFGDWQKPANEEFYPMEDAGQIKLVKIPEGAKVIPTKMVYTTKGN</sequence>
<dbReference type="Proteomes" id="UP001211907">
    <property type="component" value="Unassembled WGS sequence"/>
</dbReference>
<comment type="caution">
    <text evidence="3">The sequence shown here is derived from an EMBL/GenBank/DDBJ whole genome shotgun (WGS) entry which is preliminary data.</text>
</comment>
<evidence type="ECO:0000313" key="4">
    <source>
        <dbReference type="Proteomes" id="UP001211907"/>
    </source>
</evidence>
<organism evidence="3 4">
    <name type="scientific">Physocladia obscura</name>
    <dbReference type="NCBI Taxonomy" id="109957"/>
    <lineage>
        <taxon>Eukaryota</taxon>
        <taxon>Fungi</taxon>
        <taxon>Fungi incertae sedis</taxon>
        <taxon>Chytridiomycota</taxon>
        <taxon>Chytridiomycota incertae sedis</taxon>
        <taxon>Chytridiomycetes</taxon>
        <taxon>Chytridiales</taxon>
        <taxon>Chytriomycetaceae</taxon>
        <taxon>Physocladia</taxon>
    </lineage>
</organism>
<reference evidence="3" key="1">
    <citation type="submission" date="2020-05" db="EMBL/GenBank/DDBJ databases">
        <title>Phylogenomic resolution of chytrid fungi.</title>
        <authorList>
            <person name="Stajich J.E."/>
            <person name="Amses K."/>
            <person name="Simmons R."/>
            <person name="Seto K."/>
            <person name="Myers J."/>
            <person name="Bonds A."/>
            <person name="Quandt C.A."/>
            <person name="Barry K."/>
            <person name="Liu P."/>
            <person name="Grigoriev I."/>
            <person name="Longcore J.E."/>
            <person name="James T.Y."/>
        </authorList>
    </citation>
    <scope>NUCLEOTIDE SEQUENCE</scope>
    <source>
        <strain evidence="3">JEL0513</strain>
    </source>
</reference>
<feature type="compositionally biased region" description="Polar residues" evidence="1">
    <location>
        <begin position="148"/>
        <end position="157"/>
    </location>
</feature>
<dbReference type="Pfam" id="PF25597">
    <property type="entry name" value="SH3_retrovirus"/>
    <property type="match status" value="1"/>
</dbReference>
<feature type="non-terminal residue" evidence="3">
    <location>
        <position position="311"/>
    </location>
</feature>
<dbReference type="InterPro" id="IPR057670">
    <property type="entry name" value="SH3_retrovirus"/>
</dbReference>
<feature type="compositionally biased region" description="Acidic residues" evidence="1">
    <location>
        <begin position="107"/>
        <end position="116"/>
    </location>
</feature>
<feature type="region of interest" description="Disordered" evidence="1">
    <location>
        <begin position="148"/>
        <end position="185"/>
    </location>
</feature>
<feature type="domain" description="Retroviral polymerase SH3-like" evidence="2">
    <location>
        <begin position="3"/>
        <end position="61"/>
    </location>
</feature>
<evidence type="ECO:0000313" key="3">
    <source>
        <dbReference type="EMBL" id="KAJ3079794.1"/>
    </source>
</evidence>
<proteinExistence type="predicted"/>
<keyword evidence="4" id="KW-1185">Reference proteome</keyword>
<accession>A0AAD5SMY1</accession>